<evidence type="ECO:0000313" key="1">
    <source>
        <dbReference type="EMBL" id="MDX8305253.1"/>
    </source>
</evidence>
<keyword evidence="3" id="KW-1185">Reference proteome</keyword>
<organism evidence="1">
    <name type="scientific">Agrobacterium rosae</name>
    <dbReference type="NCBI Taxonomy" id="1972867"/>
    <lineage>
        <taxon>Bacteria</taxon>
        <taxon>Pseudomonadati</taxon>
        <taxon>Pseudomonadota</taxon>
        <taxon>Alphaproteobacteria</taxon>
        <taxon>Hyphomicrobiales</taxon>
        <taxon>Rhizobiaceae</taxon>
        <taxon>Rhizobium/Agrobacterium group</taxon>
        <taxon>Agrobacterium</taxon>
    </lineage>
</organism>
<name>A0AAW9FR24_9HYPH</name>
<sequence length="107" mass="12036">MKDVVTVFTDPADVATRQTFSKNLYEMATMVENWDRAVRAEEPEGCPSLQGSFNSVIANGRKAVQSAEEGRFDPAFDTPPFIIQSEFNGLQQNFSMMIFQLNQPYSC</sequence>
<evidence type="ECO:0000313" key="2">
    <source>
        <dbReference type="EMBL" id="MDX8332549.1"/>
    </source>
</evidence>
<comment type="caution">
    <text evidence="1">The sequence shown here is derived from an EMBL/GenBank/DDBJ whole genome shotgun (WGS) entry which is preliminary data.</text>
</comment>
<dbReference type="AlphaFoldDB" id="A0AAW9FR24"/>
<dbReference type="EMBL" id="JAVRAD010000019">
    <property type="protein sequence ID" value="MDX8332549.1"/>
    <property type="molecule type" value="Genomic_DNA"/>
</dbReference>
<dbReference type="EMBL" id="JAVRAF010000015">
    <property type="protein sequence ID" value="MDX8305253.1"/>
    <property type="molecule type" value="Genomic_DNA"/>
</dbReference>
<evidence type="ECO:0000313" key="3">
    <source>
        <dbReference type="Proteomes" id="UP001277561"/>
    </source>
</evidence>
<dbReference type="RefSeq" id="WP_320188684.1">
    <property type="nucleotide sequence ID" value="NZ_CP192765.1"/>
</dbReference>
<protein>
    <submittedName>
        <fullName evidence="1">Uncharacterized protein</fullName>
    </submittedName>
</protein>
<dbReference type="Proteomes" id="UP001277561">
    <property type="component" value="Unassembled WGS sequence"/>
</dbReference>
<gene>
    <name evidence="1" type="ORF">RMR22_23680</name>
    <name evidence="2" type="ORF">RMS29_25400</name>
</gene>
<proteinExistence type="predicted"/>
<reference evidence="1 3" key="1">
    <citation type="journal article" date="2023" name="Phytobiomes J">
        <title>Deciphering the key players within the bacterial microbiota associated with aerial crown gall tumors on rhododendron: Insights into the gallobiome.</title>
        <authorList>
            <person name="Kuzmanovic N."/>
            <person name="Nesme J."/>
            <person name="Wolf J."/>
            <person name="Neumann-Schaal M."/>
            <person name="Petersen J."/>
            <person name="Fernandez-Gnecco G."/>
            <person name="Sproeer C."/>
            <person name="Bunk B."/>
            <person name="Overmann J."/>
            <person name="Sorensen S.J."/>
            <person name="Idczak E."/>
            <person name="Smalla K."/>
        </authorList>
    </citation>
    <scope>NUCLEOTIDE SEQUENCE</scope>
    <source>
        <strain evidence="1">Rho-11.1</strain>
        <strain evidence="2">Rho-14.1</strain>
        <strain evidence="3">rho-14.1</strain>
    </source>
</reference>
<accession>A0AAW9FR24</accession>